<keyword evidence="1" id="KW-0347">Helicase</keyword>
<proteinExistence type="inferred from homology"/>
<keyword evidence="7" id="KW-1185">Reference proteome</keyword>
<evidence type="ECO:0000313" key="7">
    <source>
        <dbReference type="Proteomes" id="UP000008827"/>
    </source>
</evidence>
<comment type="cofactor">
    <cofactor evidence="1">
        <name>Mg(2+)</name>
        <dbReference type="ChEBI" id="CHEBI:18420"/>
    </cofactor>
</comment>
<dbReference type="Proteomes" id="UP000008827">
    <property type="component" value="Chromosome 7"/>
</dbReference>
<dbReference type="FunFam" id="3.40.50.300:FF:002884">
    <property type="entry name" value="ATP-dependent DNA helicase"/>
    <property type="match status" value="1"/>
</dbReference>
<dbReference type="CDD" id="cd18809">
    <property type="entry name" value="SF1_C_RecD"/>
    <property type="match status" value="1"/>
</dbReference>
<dbReference type="InterPro" id="IPR025476">
    <property type="entry name" value="Helitron_helicase-like"/>
</dbReference>
<keyword evidence="1" id="KW-0378">Hydrolase</keyword>
<dbReference type="InParanoid" id="A0A0R0J2G0"/>
<evidence type="ECO:0000259" key="3">
    <source>
        <dbReference type="Pfam" id="PF14214"/>
    </source>
</evidence>
<protein>
    <recommendedName>
        <fullName evidence="1">ATP-dependent DNA helicase</fullName>
        <ecNumber evidence="1">5.6.2.3</ecNumber>
    </recommendedName>
</protein>
<comment type="catalytic activity">
    <reaction evidence="1">
        <text>ATP + H2O = ADP + phosphate + H(+)</text>
        <dbReference type="Rhea" id="RHEA:13065"/>
        <dbReference type="ChEBI" id="CHEBI:15377"/>
        <dbReference type="ChEBI" id="CHEBI:15378"/>
        <dbReference type="ChEBI" id="CHEBI:30616"/>
        <dbReference type="ChEBI" id="CHEBI:43474"/>
        <dbReference type="ChEBI" id="CHEBI:456216"/>
        <dbReference type="EC" id="5.6.2.3"/>
    </reaction>
</comment>
<dbReference type="Gene3D" id="3.40.50.300">
    <property type="entry name" value="P-loop containing nucleotide triphosphate hydrolases"/>
    <property type="match status" value="1"/>
</dbReference>
<organism evidence="5">
    <name type="scientific">Glycine max</name>
    <name type="common">Soybean</name>
    <name type="synonym">Glycine hispida</name>
    <dbReference type="NCBI Taxonomy" id="3847"/>
    <lineage>
        <taxon>Eukaryota</taxon>
        <taxon>Viridiplantae</taxon>
        <taxon>Streptophyta</taxon>
        <taxon>Embryophyta</taxon>
        <taxon>Tracheophyta</taxon>
        <taxon>Spermatophyta</taxon>
        <taxon>Magnoliopsida</taxon>
        <taxon>eudicotyledons</taxon>
        <taxon>Gunneridae</taxon>
        <taxon>Pentapetalae</taxon>
        <taxon>rosids</taxon>
        <taxon>fabids</taxon>
        <taxon>Fabales</taxon>
        <taxon>Fabaceae</taxon>
        <taxon>Papilionoideae</taxon>
        <taxon>50 kb inversion clade</taxon>
        <taxon>NPAAA clade</taxon>
        <taxon>indigoferoid/millettioid clade</taxon>
        <taxon>Phaseoleae</taxon>
        <taxon>Glycine</taxon>
        <taxon>Glycine subgen. Soja</taxon>
    </lineage>
</organism>
<feature type="domain" description="DNA helicase Pif1-like DEAD-box helicase" evidence="2">
    <location>
        <begin position="902"/>
        <end position="1121"/>
    </location>
</feature>
<dbReference type="Pfam" id="PF05970">
    <property type="entry name" value="PIF1"/>
    <property type="match status" value="1"/>
</dbReference>
<keyword evidence="1" id="KW-0233">DNA recombination</keyword>
<dbReference type="PANTHER" id="PTHR10492:SF78">
    <property type="entry name" value="ATP-DEPENDENT DNA HELICASE"/>
    <property type="match status" value="1"/>
</dbReference>
<dbReference type="GO" id="GO:0006281">
    <property type="term" value="P:DNA repair"/>
    <property type="evidence" value="ECO:0007669"/>
    <property type="project" value="UniProtKB-KW"/>
</dbReference>
<dbReference type="AlphaFoldDB" id="A0A0R0J2G0"/>
<dbReference type="Gramene" id="KRH48967">
    <property type="protein sequence ID" value="KRH48967"/>
    <property type="gene ID" value="GLYMA_07G123400"/>
</dbReference>
<dbReference type="GO" id="GO:0005524">
    <property type="term" value="F:ATP binding"/>
    <property type="evidence" value="ECO:0007669"/>
    <property type="project" value="UniProtKB-KW"/>
</dbReference>
<gene>
    <name evidence="5" type="ORF">GLYMA_07G123400</name>
</gene>
<dbReference type="EC" id="5.6.2.3" evidence="1"/>
<feature type="domain" description="Helitron helicase-like" evidence="3">
    <location>
        <begin position="288"/>
        <end position="470"/>
    </location>
</feature>
<reference evidence="6" key="2">
    <citation type="submission" date="2018-02" db="UniProtKB">
        <authorList>
            <consortium name="EnsemblPlants"/>
        </authorList>
    </citation>
    <scope>IDENTIFICATION</scope>
    <source>
        <strain evidence="6">Williams 82</strain>
    </source>
</reference>
<dbReference type="EnsemblPlants" id="KRH48967">
    <property type="protein sequence ID" value="KRH48967"/>
    <property type="gene ID" value="GLYMA_07G123400"/>
</dbReference>
<accession>A0A0R0J2G0</accession>
<evidence type="ECO:0000313" key="6">
    <source>
        <dbReference type="EnsemblPlants" id="KRH48967"/>
    </source>
</evidence>
<dbReference type="GO" id="GO:0043139">
    <property type="term" value="F:5'-3' DNA helicase activity"/>
    <property type="evidence" value="ECO:0007669"/>
    <property type="project" value="UniProtKB-EC"/>
</dbReference>
<sequence>YSDLGDQLMQCSHCNANVWYDEKVSKDIRTTNSRFSLCCGNGKVELPLLQNPPKYLYQLLYDHGTSDSKNYQQNIRTYNMMFAFTSAGIKFDKSINHSRGPPTIRIQGQPCHRIGSMLPMPGKEPKFAQLYIFDTENEVHNRINAISPHNQIQEHIVSQLSEMLDEYNVHAKTFRMARDRLQDVQVDNIKLKLISNHEKDGRTYNVFTVPEVAALIVGDFDANSKRDIIIETQHGQLQRIDELHSSYLALQYPLLFPYGEDGYRPDILHSSRSDGKKRKRNHLTMREWFSYRLQCRSNESKTLLNSRRLFQQFFVDGYTMVESERLSYIRNNKKKLRVDKFCSLQQSLDDGSRKGLNKGKRVILPSTFVGSPRYMDQLYFDGMVICSHVGFPNLFITLTCNPNWPKIHRLLNPLNLKAADRLDIISRVFKLKYEQMLMDLTKNHMLGKVIVYMYIIEFQKRGLPHVHLLLFLHPDNKYPSLDEIDQIISAEIPSQQDDPELYSLVKNHMVHGPCGSLNPGSPCMKEGKCSHFYPKMFHLHIVLDADGFPVYRRRNNGNAIEKNGVIIDNRYIVPYNPRLLRKYQAHINIEWLTAVLIDEDNGQTENGGTHNDEIKEYLDCRYICPCESTWRIFGFPIHGRKPVVERLHFHLPGQHSVLYEDHDDIDDVLSKPSISDSKFISWMNTNQNSVEGRNLTYAEFVSKFVYNQKKRCWHLRKKGYTIGRLLWVPPIIGELFYLRMMLTVCKGPTSFEDLRIVDNVQYSTYKEACFAMGFLQDDKEFIEAIKEAKDWGSAHYIRKLFVLLLLIATMSKPEQVWDQNWHWMADDIVYNYKKSSTSPALQLDDRTFQNLVLLEIEELLQANQRSLRDYPSMPYPEDANCPAYLDNSLILVELNYNNEELRSEFEHLFSHMTAVNKDEGGMFFLYGYGSTGKTYIWKTLASSLRADNKIVIMVASSGIASLLLPRGRTAHSKFKIPIPVFENLTCNIHQGTQLAELLNQTSLIIWDEAPMAHKFCFEALDHSLRDIIKHNSKDNKIFGGKVMVFGGDFRQILPVIPRGSGSDIVNATINSSYLWDHCQILRLTKNMRLQNNMQATDQEETATFAQWIIDIGDGIIGDENDGYATIEIPQELLITEYNDPIHSIISSTFPYLSHHHNDPEYFQTRAILASTNETVQQVNDYMLTMIPGNHIIGTPIMLLRNLDQTQGLCNGTRLIITRLAKHVIAADIISGTNIGDHVYIPRMSMSPSQSPWPFKLLRRQFPIMLSYAMTINKSQGQSLSSVGLYLPKPVFSHGQLYVALSRVKSKKGLRILIHDLDKKKNYFNHECGFQRGLYKY</sequence>
<dbReference type="GO" id="GO:0016787">
    <property type="term" value="F:hydrolase activity"/>
    <property type="evidence" value="ECO:0007669"/>
    <property type="project" value="UniProtKB-KW"/>
</dbReference>
<dbReference type="Pfam" id="PF14214">
    <property type="entry name" value="Helitron_like_N"/>
    <property type="match status" value="1"/>
</dbReference>
<reference evidence="5 6" key="1">
    <citation type="journal article" date="2010" name="Nature">
        <title>Genome sequence of the palaeopolyploid soybean.</title>
        <authorList>
            <person name="Schmutz J."/>
            <person name="Cannon S.B."/>
            <person name="Schlueter J."/>
            <person name="Ma J."/>
            <person name="Mitros T."/>
            <person name="Nelson W."/>
            <person name="Hyten D.L."/>
            <person name="Song Q."/>
            <person name="Thelen J.J."/>
            <person name="Cheng J."/>
            <person name="Xu D."/>
            <person name="Hellsten U."/>
            <person name="May G.D."/>
            <person name="Yu Y."/>
            <person name="Sakurai T."/>
            <person name="Umezawa T."/>
            <person name="Bhattacharyya M.K."/>
            <person name="Sandhu D."/>
            <person name="Valliyodan B."/>
            <person name="Lindquist E."/>
            <person name="Peto M."/>
            <person name="Grant D."/>
            <person name="Shu S."/>
            <person name="Goodstein D."/>
            <person name="Barry K."/>
            <person name="Futrell-Griggs M."/>
            <person name="Abernathy B."/>
            <person name="Du J."/>
            <person name="Tian Z."/>
            <person name="Zhu L."/>
            <person name="Gill N."/>
            <person name="Joshi T."/>
            <person name="Libault M."/>
            <person name="Sethuraman A."/>
            <person name="Zhang X.-C."/>
            <person name="Shinozaki K."/>
            <person name="Nguyen H.T."/>
            <person name="Wing R.A."/>
            <person name="Cregan P."/>
            <person name="Specht J."/>
            <person name="Grimwood J."/>
            <person name="Rokhsar D."/>
            <person name="Stacey G."/>
            <person name="Shoemaker R.C."/>
            <person name="Jackson S.A."/>
        </authorList>
    </citation>
    <scope>NUCLEOTIDE SEQUENCE</scope>
    <source>
        <strain evidence="6">cv. Williams 82</strain>
        <tissue evidence="5">Callus</tissue>
    </source>
</reference>
<dbReference type="GO" id="GO:0006310">
    <property type="term" value="P:DNA recombination"/>
    <property type="evidence" value="ECO:0007669"/>
    <property type="project" value="UniProtKB-KW"/>
</dbReference>
<keyword evidence="1" id="KW-0227">DNA damage</keyword>
<evidence type="ECO:0000256" key="1">
    <source>
        <dbReference type="RuleBase" id="RU363044"/>
    </source>
</evidence>
<feature type="domain" description="DNA helicase Pif1-like 2B" evidence="4">
    <location>
        <begin position="1192"/>
        <end position="1219"/>
    </location>
</feature>
<evidence type="ECO:0000313" key="5">
    <source>
        <dbReference type="EMBL" id="KRH48967.1"/>
    </source>
</evidence>
<dbReference type="EMBL" id="CM000840">
    <property type="protein sequence ID" value="KRH48967.1"/>
    <property type="molecule type" value="Genomic_DNA"/>
</dbReference>
<keyword evidence="1" id="KW-0067">ATP-binding</keyword>
<reference evidence="5" key="3">
    <citation type="submission" date="2018-07" db="EMBL/GenBank/DDBJ databases">
        <title>WGS assembly of Glycine max.</title>
        <authorList>
            <person name="Schmutz J."/>
            <person name="Cannon S."/>
            <person name="Schlueter J."/>
            <person name="Ma J."/>
            <person name="Mitros T."/>
            <person name="Nelson W."/>
            <person name="Hyten D."/>
            <person name="Song Q."/>
            <person name="Thelen J."/>
            <person name="Cheng J."/>
            <person name="Xu D."/>
            <person name="Hellsten U."/>
            <person name="May G."/>
            <person name="Yu Y."/>
            <person name="Sakurai T."/>
            <person name="Umezawa T."/>
            <person name="Bhattacharyya M."/>
            <person name="Sandhu D."/>
            <person name="Valliyodan B."/>
            <person name="Lindquist E."/>
            <person name="Peto M."/>
            <person name="Grant D."/>
            <person name="Shu S."/>
            <person name="Goodstein D."/>
            <person name="Barry K."/>
            <person name="Futrell-Griggs M."/>
            <person name="Abernathy B."/>
            <person name="Du J."/>
            <person name="Tian Z."/>
            <person name="Zhu L."/>
            <person name="Gill N."/>
            <person name="Joshi T."/>
            <person name="Libault M."/>
            <person name="Sethuraman A."/>
            <person name="Zhang X."/>
            <person name="Shinozaki K."/>
            <person name="Nguyen H."/>
            <person name="Wing R."/>
            <person name="Cregan P."/>
            <person name="Specht J."/>
            <person name="Grimwood J."/>
            <person name="Rokhsar D."/>
            <person name="Stacey G."/>
            <person name="Shoemaker R."/>
            <person name="Jackson S."/>
        </authorList>
    </citation>
    <scope>NUCLEOTIDE SEQUENCE</scope>
    <source>
        <tissue evidence="5">Callus</tissue>
    </source>
</reference>
<dbReference type="SUPFAM" id="SSF52540">
    <property type="entry name" value="P-loop containing nucleoside triphosphate hydrolases"/>
    <property type="match status" value="2"/>
</dbReference>
<dbReference type="Pfam" id="PF21530">
    <property type="entry name" value="Pif1_2B_dom"/>
    <property type="match status" value="1"/>
</dbReference>
<comment type="similarity">
    <text evidence="1">Belongs to the helicase family.</text>
</comment>
<evidence type="ECO:0000259" key="4">
    <source>
        <dbReference type="Pfam" id="PF21530"/>
    </source>
</evidence>
<dbReference type="GO" id="GO:0000723">
    <property type="term" value="P:telomere maintenance"/>
    <property type="evidence" value="ECO:0007669"/>
    <property type="project" value="InterPro"/>
</dbReference>
<dbReference type="InterPro" id="IPR010285">
    <property type="entry name" value="DNA_helicase_pif1-like_DEAD"/>
</dbReference>
<dbReference type="PANTHER" id="PTHR10492">
    <property type="match status" value="1"/>
</dbReference>
<feature type="non-terminal residue" evidence="5">
    <location>
        <position position="1"/>
    </location>
</feature>
<dbReference type="PaxDb" id="3847-GLYMA07G12415.1"/>
<evidence type="ECO:0000259" key="2">
    <source>
        <dbReference type="Pfam" id="PF05970"/>
    </source>
</evidence>
<keyword evidence="1" id="KW-0234">DNA repair</keyword>
<dbReference type="InterPro" id="IPR027417">
    <property type="entry name" value="P-loop_NTPase"/>
</dbReference>
<dbReference type="InterPro" id="IPR049163">
    <property type="entry name" value="Pif1-like_2B_dom"/>
</dbReference>
<dbReference type="OMA" id="ERMINFI"/>
<name>A0A0R0J2G0_SOYBN</name>
<keyword evidence="1" id="KW-0547">Nucleotide-binding</keyword>